<feature type="transmembrane region" description="Helical" evidence="6">
    <location>
        <begin position="306"/>
        <end position="325"/>
    </location>
</feature>
<dbReference type="InterPro" id="IPR039672">
    <property type="entry name" value="MFS_2"/>
</dbReference>
<feature type="transmembrane region" description="Helical" evidence="6">
    <location>
        <begin position="337"/>
        <end position="358"/>
    </location>
</feature>
<feature type="transmembrane region" description="Helical" evidence="6">
    <location>
        <begin position="419"/>
        <end position="438"/>
    </location>
</feature>
<dbReference type="NCBIfam" id="TIGR00792">
    <property type="entry name" value="gph"/>
    <property type="match status" value="1"/>
</dbReference>
<gene>
    <name evidence="8" type="ORF">SAMN05421842_13721</name>
</gene>
<dbReference type="GO" id="GO:0005886">
    <property type="term" value="C:plasma membrane"/>
    <property type="evidence" value="ECO:0007669"/>
    <property type="project" value="UniProtKB-SubCell"/>
</dbReference>
<feature type="transmembrane region" description="Helical" evidence="6">
    <location>
        <begin position="279"/>
        <end position="299"/>
    </location>
</feature>
<dbReference type="InterPro" id="IPR036259">
    <property type="entry name" value="MFS_trans_sf"/>
</dbReference>
<dbReference type="InterPro" id="IPR001927">
    <property type="entry name" value="Na/Gal_symport"/>
</dbReference>
<evidence type="ECO:0000256" key="6">
    <source>
        <dbReference type="SAM" id="Phobius"/>
    </source>
</evidence>
<reference evidence="8 9" key="1">
    <citation type="submission" date="2016-10" db="EMBL/GenBank/DDBJ databases">
        <authorList>
            <person name="de Groot N.N."/>
        </authorList>
    </citation>
    <scope>NUCLEOTIDE SEQUENCE [LARGE SCALE GENOMIC DNA]</scope>
    <source>
        <strain evidence="8 9">DSM 12992</strain>
    </source>
</reference>
<keyword evidence="9" id="KW-1185">Reference proteome</keyword>
<feature type="domain" description="Major facilitator superfamily (MFS) profile" evidence="7">
    <location>
        <begin position="241"/>
        <end position="458"/>
    </location>
</feature>
<dbReference type="OrthoDB" id="9764596at2"/>
<name>A0A1I1RRF6_9CLOT</name>
<evidence type="ECO:0000256" key="5">
    <source>
        <dbReference type="ARBA" id="ARBA00023136"/>
    </source>
</evidence>
<feature type="transmembrane region" description="Helical" evidence="6">
    <location>
        <begin position="56"/>
        <end position="77"/>
    </location>
</feature>
<sequence>MENTNIANEKTSVGFIERLAFGCGDLANNVIYAAISTFLLFYYTDVIGVNAASVGTIMLISRVLDCIADLAMGFVVDRTKSKYGKARPWIIRMAIPFAIGGVLLFSVPTSLSANGKLIYIFITYNLVSTIIYTAINVPYATLNALITQDQYERSVLSIFRMILSTVGSMGIALLTLPVVKMFGNNTRAWSYTFALFGVVAAVLFLFTFLGTKERVKAADESKAKEDIPIKVGLKVLFQNKYWMYITLILILIFIGLTINGGATVYYAEAVLGNKELVGMLTTATSLSQIVAMFLVAGLIKKFGKRNIMIAGSAIIILGYIIMAISGKNIQLLLAGNIIKGIGLAGIAACMFAMVSDTIEYGEWKTGVRIEGLTNSAASFGFKVGGGLGAASIGWILSASGYVGTATVQSATTIVAIKALYIYIPIIITIIQIGILILYKLDKEYPTILKELQARSKSN</sequence>
<feature type="transmembrane region" description="Helical" evidence="6">
    <location>
        <begin position="188"/>
        <end position="209"/>
    </location>
</feature>
<dbReference type="PROSITE" id="PS50850">
    <property type="entry name" value="MFS"/>
    <property type="match status" value="1"/>
</dbReference>
<feature type="transmembrane region" description="Helical" evidence="6">
    <location>
        <begin position="26"/>
        <end position="44"/>
    </location>
</feature>
<comment type="subcellular location">
    <subcellularLocation>
        <location evidence="1">Cell membrane</location>
        <topology evidence="1">Multi-pass membrane protein</topology>
    </subcellularLocation>
</comment>
<dbReference type="SUPFAM" id="SSF103473">
    <property type="entry name" value="MFS general substrate transporter"/>
    <property type="match status" value="1"/>
</dbReference>
<accession>A0A1I1RRF6</accession>
<dbReference type="GO" id="GO:0006814">
    <property type="term" value="P:sodium ion transport"/>
    <property type="evidence" value="ECO:0007669"/>
    <property type="project" value="InterPro"/>
</dbReference>
<evidence type="ECO:0000259" key="7">
    <source>
        <dbReference type="PROSITE" id="PS50850"/>
    </source>
</evidence>
<evidence type="ECO:0000256" key="2">
    <source>
        <dbReference type="ARBA" id="ARBA00022448"/>
    </source>
</evidence>
<dbReference type="Proteomes" id="UP000199263">
    <property type="component" value="Unassembled WGS sequence"/>
</dbReference>
<dbReference type="Gene3D" id="1.20.1250.20">
    <property type="entry name" value="MFS general substrate transporter like domains"/>
    <property type="match status" value="2"/>
</dbReference>
<evidence type="ECO:0000256" key="4">
    <source>
        <dbReference type="ARBA" id="ARBA00022989"/>
    </source>
</evidence>
<dbReference type="GO" id="GO:0015293">
    <property type="term" value="F:symporter activity"/>
    <property type="evidence" value="ECO:0007669"/>
    <property type="project" value="InterPro"/>
</dbReference>
<keyword evidence="3 6" id="KW-0812">Transmembrane</keyword>
<dbReference type="GO" id="GO:0008643">
    <property type="term" value="P:carbohydrate transport"/>
    <property type="evidence" value="ECO:0007669"/>
    <property type="project" value="InterPro"/>
</dbReference>
<dbReference type="InterPro" id="IPR020846">
    <property type="entry name" value="MFS_dom"/>
</dbReference>
<feature type="transmembrane region" description="Helical" evidence="6">
    <location>
        <begin position="379"/>
        <end position="399"/>
    </location>
</feature>
<dbReference type="CDD" id="cd17332">
    <property type="entry name" value="MFS_MelB_like"/>
    <property type="match status" value="1"/>
</dbReference>
<feature type="transmembrane region" description="Helical" evidence="6">
    <location>
        <begin position="117"/>
        <end position="137"/>
    </location>
</feature>
<evidence type="ECO:0000256" key="1">
    <source>
        <dbReference type="ARBA" id="ARBA00004651"/>
    </source>
</evidence>
<dbReference type="PANTHER" id="PTHR11328">
    <property type="entry name" value="MAJOR FACILITATOR SUPERFAMILY DOMAIN-CONTAINING PROTEIN"/>
    <property type="match status" value="1"/>
</dbReference>
<protein>
    <submittedName>
        <fullName evidence="8">Glycoside/pentoside/hexuronide:cation symporter, GPH family</fullName>
    </submittedName>
</protein>
<dbReference type="Pfam" id="PF13347">
    <property type="entry name" value="MFS_2"/>
    <property type="match status" value="1"/>
</dbReference>
<proteinExistence type="predicted"/>
<feature type="transmembrane region" description="Helical" evidence="6">
    <location>
        <begin position="158"/>
        <end position="176"/>
    </location>
</feature>
<organism evidence="8 9">
    <name type="scientific">Clostridium uliginosum</name>
    <dbReference type="NCBI Taxonomy" id="119641"/>
    <lineage>
        <taxon>Bacteria</taxon>
        <taxon>Bacillati</taxon>
        <taxon>Bacillota</taxon>
        <taxon>Clostridia</taxon>
        <taxon>Eubacteriales</taxon>
        <taxon>Clostridiaceae</taxon>
        <taxon>Clostridium</taxon>
    </lineage>
</organism>
<evidence type="ECO:0000256" key="3">
    <source>
        <dbReference type="ARBA" id="ARBA00022692"/>
    </source>
</evidence>
<keyword evidence="5 6" id="KW-0472">Membrane</keyword>
<keyword evidence="4 6" id="KW-1133">Transmembrane helix</keyword>
<dbReference type="AlphaFoldDB" id="A0A1I1RRF6"/>
<dbReference type="STRING" id="119641.SAMN05421842_13721"/>
<dbReference type="RefSeq" id="WP_090094243.1">
    <property type="nucleotide sequence ID" value="NZ_FOMG01000037.1"/>
</dbReference>
<feature type="transmembrane region" description="Helical" evidence="6">
    <location>
        <begin position="89"/>
        <end position="111"/>
    </location>
</feature>
<keyword evidence="2" id="KW-0813">Transport</keyword>
<feature type="transmembrane region" description="Helical" evidence="6">
    <location>
        <begin position="241"/>
        <end position="267"/>
    </location>
</feature>
<evidence type="ECO:0000313" key="8">
    <source>
        <dbReference type="EMBL" id="SFD36692.1"/>
    </source>
</evidence>
<evidence type="ECO:0000313" key="9">
    <source>
        <dbReference type="Proteomes" id="UP000199263"/>
    </source>
</evidence>
<dbReference type="EMBL" id="FOMG01000037">
    <property type="protein sequence ID" value="SFD36692.1"/>
    <property type="molecule type" value="Genomic_DNA"/>
</dbReference>
<dbReference type="PANTHER" id="PTHR11328:SF24">
    <property type="entry name" value="MAJOR FACILITATOR SUPERFAMILY (MFS) PROFILE DOMAIN-CONTAINING PROTEIN"/>
    <property type="match status" value="1"/>
</dbReference>